<organism evidence="3 4">
    <name type="scientific">Luteolibacter rhizosphaerae</name>
    <dbReference type="NCBI Taxonomy" id="2989719"/>
    <lineage>
        <taxon>Bacteria</taxon>
        <taxon>Pseudomonadati</taxon>
        <taxon>Verrucomicrobiota</taxon>
        <taxon>Verrucomicrobiia</taxon>
        <taxon>Verrucomicrobiales</taxon>
        <taxon>Verrucomicrobiaceae</taxon>
        <taxon>Luteolibacter</taxon>
    </lineage>
</organism>
<protein>
    <submittedName>
        <fullName evidence="3">Uncharacterized protein</fullName>
    </submittedName>
</protein>
<feature type="chain" id="PRO_5045606396" evidence="2">
    <location>
        <begin position="25"/>
        <end position="163"/>
    </location>
</feature>
<keyword evidence="2" id="KW-0732">Signal</keyword>
<comment type="caution">
    <text evidence="3">The sequence shown here is derived from an EMBL/GenBank/DDBJ whole genome shotgun (WGS) entry which is preliminary data.</text>
</comment>
<accession>A0ABT3G5I9</accession>
<evidence type="ECO:0000313" key="3">
    <source>
        <dbReference type="EMBL" id="MCW1915117.1"/>
    </source>
</evidence>
<gene>
    <name evidence="3" type="ORF">OJ996_16140</name>
</gene>
<evidence type="ECO:0000256" key="1">
    <source>
        <dbReference type="SAM" id="MobiDB-lite"/>
    </source>
</evidence>
<sequence>MKYRRTTIVALLSAALAFAGAALGAEFSVMGDYVIHRQVKITGTGKVLEIPMKPLPLRVETDGVTVRISTSAENDNWSTFTIYRSDGIGRQTTAGGPLEVVPGVQATSDTGGVHKHLRLTQDTLTLTVFPGVSDQTVITHARLAPPATNKQPAADARAEQADP</sequence>
<dbReference type="RefSeq" id="WP_264514656.1">
    <property type="nucleotide sequence ID" value="NZ_JAPDDR010000008.1"/>
</dbReference>
<name>A0ABT3G5I9_9BACT</name>
<feature type="signal peptide" evidence="2">
    <location>
        <begin position="1"/>
        <end position="24"/>
    </location>
</feature>
<proteinExistence type="predicted"/>
<evidence type="ECO:0000256" key="2">
    <source>
        <dbReference type="SAM" id="SignalP"/>
    </source>
</evidence>
<dbReference type="Proteomes" id="UP001165653">
    <property type="component" value="Unassembled WGS sequence"/>
</dbReference>
<reference evidence="3" key="1">
    <citation type="submission" date="2022-10" db="EMBL/GenBank/DDBJ databases">
        <title>Luteolibacter sp. GHJ8, whole genome shotgun sequencing project.</title>
        <authorList>
            <person name="Zhao G."/>
            <person name="Shen L."/>
        </authorList>
    </citation>
    <scope>NUCLEOTIDE SEQUENCE</scope>
    <source>
        <strain evidence="3">GHJ8</strain>
    </source>
</reference>
<keyword evidence="4" id="KW-1185">Reference proteome</keyword>
<dbReference type="EMBL" id="JAPDDR010000008">
    <property type="protein sequence ID" value="MCW1915117.1"/>
    <property type="molecule type" value="Genomic_DNA"/>
</dbReference>
<evidence type="ECO:0000313" key="4">
    <source>
        <dbReference type="Proteomes" id="UP001165653"/>
    </source>
</evidence>
<feature type="region of interest" description="Disordered" evidence="1">
    <location>
        <begin position="143"/>
        <end position="163"/>
    </location>
</feature>